<organism evidence="1 2">
    <name type="scientific">Podospora comata</name>
    <dbReference type="NCBI Taxonomy" id="48703"/>
    <lineage>
        <taxon>Eukaryota</taxon>
        <taxon>Fungi</taxon>
        <taxon>Dikarya</taxon>
        <taxon>Ascomycota</taxon>
        <taxon>Pezizomycotina</taxon>
        <taxon>Sordariomycetes</taxon>
        <taxon>Sordariomycetidae</taxon>
        <taxon>Sordariales</taxon>
        <taxon>Podosporaceae</taxon>
        <taxon>Podospora</taxon>
    </lineage>
</organism>
<reference evidence="1" key="1">
    <citation type="submission" date="2018-02" db="EMBL/GenBank/DDBJ databases">
        <authorList>
            <person name="Silar P."/>
        </authorList>
    </citation>
    <scope>NUCLEOTIDE SEQUENCE [LARGE SCALE GENOMIC DNA]</scope>
    <source>
        <strain evidence="1">T</strain>
    </source>
</reference>
<evidence type="ECO:0000313" key="2">
    <source>
        <dbReference type="Proteomes" id="UP000280685"/>
    </source>
</evidence>
<gene>
    <name evidence="1" type="ORF">PODCO_105615</name>
</gene>
<dbReference type="EMBL" id="LR026964">
    <property type="protein sequence ID" value="VBB71942.1"/>
    <property type="molecule type" value="Genomic_DNA"/>
</dbReference>
<protein>
    <submittedName>
        <fullName evidence="1">Uncharacterized protein</fullName>
    </submittedName>
</protein>
<name>A0ABY6RUJ6_PODCO</name>
<keyword evidence="2" id="KW-1185">Reference proteome</keyword>
<evidence type="ECO:0000313" key="1">
    <source>
        <dbReference type="EMBL" id="VBB71942.1"/>
    </source>
</evidence>
<sequence length="31" mass="3412">MKRSCENAEHVGVHFNHHFNNSQALASSSAT</sequence>
<dbReference type="Proteomes" id="UP000280685">
    <property type="component" value="Chromosome 1"/>
</dbReference>
<accession>A0ABY6RUJ6</accession>
<proteinExistence type="predicted"/>